<name>A0A2N9IYY7_FAGSY</name>
<organism evidence="5">
    <name type="scientific">Fagus sylvatica</name>
    <name type="common">Beechnut</name>
    <dbReference type="NCBI Taxonomy" id="28930"/>
    <lineage>
        <taxon>Eukaryota</taxon>
        <taxon>Viridiplantae</taxon>
        <taxon>Streptophyta</taxon>
        <taxon>Embryophyta</taxon>
        <taxon>Tracheophyta</taxon>
        <taxon>Spermatophyta</taxon>
        <taxon>Magnoliopsida</taxon>
        <taxon>eudicotyledons</taxon>
        <taxon>Gunneridae</taxon>
        <taxon>Pentapetalae</taxon>
        <taxon>rosids</taxon>
        <taxon>fabids</taxon>
        <taxon>Fagales</taxon>
        <taxon>Fagaceae</taxon>
        <taxon>Fagus</taxon>
    </lineage>
</organism>
<evidence type="ECO:0000256" key="2">
    <source>
        <dbReference type="SAM" id="MobiDB-lite"/>
    </source>
</evidence>
<dbReference type="SMART" id="SM00343">
    <property type="entry name" value="ZnF_C2HC"/>
    <property type="match status" value="1"/>
</dbReference>
<evidence type="ECO:0008006" key="6">
    <source>
        <dbReference type="Google" id="ProtNLM"/>
    </source>
</evidence>
<dbReference type="InterPro" id="IPR012337">
    <property type="entry name" value="RNaseH-like_sf"/>
</dbReference>
<dbReference type="PROSITE" id="PS50158">
    <property type="entry name" value="ZF_CCHC"/>
    <property type="match status" value="1"/>
</dbReference>
<dbReference type="InterPro" id="IPR001584">
    <property type="entry name" value="Integrase_cat-core"/>
</dbReference>
<proteinExistence type="predicted"/>
<dbReference type="Pfam" id="PF00078">
    <property type="entry name" value="RVT_1"/>
    <property type="match status" value="1"/>
</dbReference>
<keyword evidence="1" id="KW-0479">Metal-binding</keyword>
<reference evidence="5" key="1">
    <citation type="submission" date="2018-02" db="EMBL/GenBank/DDBJ databases">
        <authorList>
            <person name="Cohen D.B."/>
            <person name="Kent A.D."/>
        </authorList>
    </citation>
    <scope>NUCLEOTIDE SEQUENCE</scope>
</reference>
<dbReference type="Gene3D" id="3.30.420.10">
    <property type="entry name" value="Ribonuclease H-like superfamily/Ribonuclease H"/>
    <property type="match status" value="1"/>
</dbReference>
<dbReference type="EMBL" id="OIVN01006266">
    <property type="protein sequence ID" value="SPD29261.1"/>
    <property type="molecule type" value="Genomic_DNA"/>
</dbReference>
<dbReference type="InterPro" id="IPR001878">
    <property type="entry name" value="Znf_CCHC"/>
</dbReference>
<dbReference type="SUPFAM" id="SSF56672">
    <property type="entry name" value="DNA/RNA polymerases"/>
    <property type="match status" value="1"/>
</dbReference>
<dbReference type="PROSITE" id="PS50994">
    <property type="entry name" value="INTEGRASE"/>
    <property type="match status" value="1"/>
</dbReference>
<evidence type="ECO:0000313" key="5">
    <source>
        <dbReference type="EMBL" id="SPD29261.1"/>
    </source>
</evidence>
<accession>A0A2N9IYY7</accession>
<dbReference type="Gene3D" id="3.10.10.10">
    <property type="entry name" value="HIV Type 1 Reverse Transcriptase, subunit A, domain 1"/>
    <property type="match status" value="1"/>
</dbReference>
<feature type="domain" description="CCHC-type" evidence="3">
    <location>
        <begin position="232"/>
        <end position="248"/>
    </location>
</feature>
<dbReference type="AlphaFoldDB" id="A0A2N9IYY7"/>
<dbReference type="FunFam" id="3.30.70.270:FF:000026">
    <property type="entry name" value="Transposon Ty3-G Gag-Pol polyprotein"/>
    <property type="match status" value="1"/>
</dbReference>
<dbReference type="CDD" id="cd01647">
    <property type="entry name" value="RT_LTR"/>
    <property type="match status" value="1"/>
</dbReference>
<feature type="compositionally biased region" description="Basic and acidic residues" evidence="2">
    <location>
        <begin position="30"/>
        <end position="39"/>
    </location>
</feature>
<feature type="region of interest" description="Disordered" evidence="2">
    <location>
        <begin position="267"/>
        <end position="287"/>
    </location>
</feature>
<dbReference type="InterPro" id="IPR000477">
    <property type="entry name" value="RT_dom"/>
</dbReference>
<dbReference type="SUPFAM" id="SSF53098">
    <property type="entry name" value="Ribonuclease H-like"/>
    <property type="match status" value="1"/>
</dbReference>
<feature type="region of interest" description="Disordered" evidence="2">
    <location>
        <begin position="1"/>
        <end position="39"/>
    </location>
</feature>
<dbReference type="PANTHER" id="PTHR35046:SF18">
    <property type="entry name" value="RNA-DIRECTED DNA POLYMERASE"/>
    <property type="match status" value="1"/>
</dbReference>
<evidence type="ECO:0000256" key="1">
    <source>
        <dbReference type="PROSITE-ProRule" id="PRU00047"/>
    </source>
</evidence>
<feature type="domain" description="Integrase catalytic" evidence="4">
    <location>
        <begin position="682"/>
        <end position="842"/>
    </location>
</feature>
<keyword evidence="1" id="KW-0862">Zinc</keyword>
<dbReference type="GO" id="GO:0003676">
    <property type="term" value="F:nucleic acid binding"/>
    <property type="evidence" value="ECO:0007669"/>
    <property type="project" value="InterPro"/>
</dbReference>
<dbReference type="GO" id="GO:0015074">
    <property type="term" value="P:DNA integration"/>
    <property type="evidence" value="ECO:0007669"/>
    <property type="project" value="InterPro"/>
</dbReference>
<dbReference type="InterPro" id="IPR043502">
    <property type="entry name" value="DNA/RNA_pol_sf"/>
</dbReference>
<dbReference type="InterPro" id="IPR056924">
    <property type="entry name" value="SH3_Tf2-1"/>
</dbReference>
<protein>
    <recommendedName>
        <fullName evidence="6">CCHC-type domain-containing protein</fullName>
    </recommendedName>
</protein>
<evidence type="ECO:0000259" key="3">
    <source>
        <dbReference type="PROSITE" id="PS50158"/>
    </source>
</evidence>
<dbReference type="InterPro" id="IPR041577">
    <property type="entry name" value="RT_RNaseH_2"/>
</dbReference>
<dbReference type="Pfam" id="PF24626">
    <property type="entry name" value="SH3_Tf2-1"/>
    <property type="match status" value="1"/>
</dbReference>
<dbReference type="Gene3D" id="3.30.70.270">
    <property type="match status" value="2"/>
</dbReference>
<keyword evidence="1" id="KW-0863">Zinc-finger</keyword>
<gene>
    <name evidence="5" type="ORF">FSB_LOCUS57143</name>
</gene>
<dbReference type="InterPro" id="IPR043128">
    <property type="entry name" value="Rev_trsase/Diguanyl_cyclase"/>
</dbReference>
<dbReference type="GO" id="GO:0008270">
    <property type="term" value="F:zinc ion binding"/>
    <property type="evidence" value="ECO:0007669"/>
    <property type="project" value="UniProtKB-KW"/>
</dbReference>
<sequence>MAPTERLRKDKLRRLIQEPKIENEGEQEMVPEKQPMKDPEIEVLKRQIVALTEAMTRYQLHVHGDGSDDDENHYVNPFGRSSRVQRAPVQEQQHVQAKEEPKWEMNFKVELPEFHGNLNPDEFMDRIHTVERVFDHHEGPDSRKVKLVAVRLRGRASAWWEQLLHNLRQTGSVEEYAEAFYQLIARVDLNESEEQLVAKFLAKKGEMGYNVASSSNAAHNAPFKNQGGVAFKCFKCGEASHRAAECKKGITTSRKAMMLDEFEVQEEEEHPVYDEEMEEEVGGDQEEEEGMALMIKKTLLTPKQEKEEDWGSAVKVTKQCMVSFSIRKKFEDQVLCDVVKMDICHLLLGRPWQYDKGTCHDGKRNTYILKHEGKIITSLPMKEKHAIDLIPGSALPNKPAYRMAPKEKEELQRQVDELLTINKITIKHRFPIPRLDDMLDNLAGSKVFSKIDLRSGYHQIRIKPRDEWKTAFKTHHGLFECFRVNKLGFLRYVVSDQGIHIDEEKVQAILDWPEPKTVHEVRSFHGLATFYRRFIKGFSTIAAPLTDCLKRESFEWSVAAQASFENLKKDLTIAPILAVPDFDKTFELDCDASGFIFSIKHKSGVLNKVVDGLSKRFNPLTEMQTHVVGFEEFKNWYATNDKQWKIIQALQQGNMTAFPQYSLQDGGKGVATNAGLYLPLPVPSKPWESISIDFVLGLPPTSRRSDSVMVVVDRFSKTCHFVPCRKTSDATYVVGLFFKEIYNLHGVPSSIVSDRDAKFLAHFWRTLWRKIDTNLNFSTSFHPQIDGQTEVTNRSLGNLLRCLIGDNPREWESILPLAEFAYNSSLNRSTQAAPFEVVYGYKPASVTELIPLPVPAKAHPKALDMVTHMQQVHCEVKERIEASNAKYKTKADQHRRQVAFKEGDLVWVTLTKDRHPAGPFVKLHDRKVGPCRVLKKINENAYKVELPAHLQVSNSFNVQHLTPYYQDDDQDEDLVQAC</sequence>
<dbReference type="Pfam" id="PF17919">
    <property type="entry name" value="RT_RNaseH_2"/>
    <property type="match status" value="1"/>
</dbReference>
<dbReference type="InterPro" id="IPR036397">
    <property type="entry name" value="RNaseH_sf"/>
</dbReference>
<evidence type="ECO:0000259" key="4">
    <source>
        <dbReference type="PROSITE" id="PS50994"/>
    </source>
</evidence>
<dbReference type="PANTHER" id="PTHR35046">
    <property type="entry name" value="ZINC KNUCKLE (CCHC-TYPE) FAMILY PROTEIN"/>
    <property type="match status" value="1"/>
</dbReference>
<feature type="compositionally biased region" description="Basic and acidic residues" evidence="2">
    <location>
        <begin position="1"/>
        <end position="23"/>
    </location>
</feature>